<keyword evidence="2" id="KW-0489">Methyltransferase</keyword>
<dbReference type="SUPFAM" id="SSF53335">
    <property type="entry name" value="S-adenosyl-L-methionine-dependent methyltransferases"/>
    <property type="match status" value="1"/>
</dbReference>
<dbReference type="AlphaFoldDB" id="A0A6A6W027"/>
<name>A0A6A6W027_9PEZI</name>
<organism evidence="2 3">
    <name type="scientific">Pseudovirgaria hyperparasitica</name>
    <dbReference type="NCBI Taxonomy" id="470096"/>
    <lineage>
        <taxon>Eukaryota</taxon>
        <taxon>Fungi</taxon>
        <taxon>Dikarya</taxon>
        <taxon>Ascomycota</taxon>
        <taxon>Pezizomycotina</taxon>
        <taxon>Dothideomycetes</taxon>
        <taxon>Dothideomycetes incertae sedis</taxon>
        <taxon>Acrospermales</taxon>
        <taxon>Acrospermaceae</taxon>
        <taxon>Pseudovirgaria</taxon>
    </lineage>
</organism>
<dbReference type="InterPro" id="IPR050320">
    <property type="entry name" value="N5-glutamine_MTase"/>
</dbReference>
<accession>A0A6A6W027</accession>
<dbReference type="GeneID" id="54480010"/>
<feature type="domain" description="Release factor glutamine methyltransferase N-terminal" evidence="1">
    <location>
        <begin position="31"/>
        <end position="84"/>
    </location>
</feature>
<dbReference type="PANTHER" id="PTHR18895">
    <property type="entry name" value="HEMK METHYLTRANSFERASE"/>
    <property type="match status" value="1"/>
</dbReference>
<dbReference type="RefSeq" id="XP_033597950.1">
    <property type="nucleotide sequence ID" value="XM_033738956.1"/>
</dbReference>
<dbReference type="Gene3D" id="1.10.8.10">
    <property type="entry name" value="DNA helicase RuvA subunit, C-terminal domain"/>
    <property type="match status" value="1"/>
</dbReference>
<keyword evidence="2" id="KW-0808">Transferase</keyword>
<proteinExistence type="predicted"/>
<dbReference type="OrthoDB" id="269872at2759"/>
<sequence>MPRLLPRSILHAQSENPLLAKLLPTCRSLASARNELRWLREHAIDHHATERSPASKGDNNNWRARLKELVARRARGEPLQYVLGTEWFGDLELVCRPGVLIPRPDTATAIGYLVQRMLERDPHKWRKTLRVLDLCTGSGCVSLFFQHEWIRFMPVIPEIRTIGVDLSPKAISLAQLNRDRLLRTKHEDVERHKASQASHFYDTAFIESLSNTSFLHADVLEESQLWQKLEAEHSLAADILLANPPYISRWGFQHSTERSVRRHEPKMALVPPLPFSIPGKDCPKRADSDDLGDLFYEPLVKTALKSDAKIVWFEVADIEQAARVAHLITSMASARPEQLELWREEPMPGIEGLEGKDEIYQGFIVKGRGNGRSVVWWRDG</sequence>
<evidence type="ECO:0000259" key="1">
    <source>
        <dbReference type="Pfam" id="PF17827"/>
    </source>
</evidence>
<dbReference type="Gene3D" id="3.40.50.150">
    <property type="entry name" value="Vaccinia Virus protein VP39"/>
    <property type="match status" value="1"/>
</dbReference>
<dbReference type="GO" id="GO:0032259">
    <property type="term" value="P:methylation"/>
    <property type="evidence" value="ECO:0007669"/>
    <property type="project" value="UniProtKB-KW"/>
</dbReference>
<gene>
    <name evidence="2" type="ORF">EJ05DRAFT_103300</name>
</gene>
<dbReference type="EMBL" id="ML996577">
    <property type="protein sequence ID" value="KAF2755499.1"/>
    <property type="molecule type" value="Genomic_DNA"/>
</dbReference>
<dbReference type="Proteomes" id="UP000799437">
    <property type="component" value="Unassembled WGS sequence"/>
</dbReference>
<evidence type="ECO:0000313" key="3">
    <source>
        <dbReference type="Proteomes" id="UP000799437"/>
    </source>
</evidence>
<evidence type="ECO:0000313" key="2">
    <source>
        <dbReference type="EMBL" id="KAF2755499.1"/>
    </source>
</evidence>
<dbReference type="PROSITE" id="PS00092">
    <property type="entry name" value="N6_MTASE"/>
    <property type="match status" value="1"/>
</dbReference>
<protein>
    <submittedName>
        <fullName evidence="2">S-adenosyl-L-methionine-dependent methyltransferase</fullName>
    </submittedName>
</protein>
<dbReference type="InterPro" id="IPR040758">
    <property type="entry name" value="PrmC_N"/>
</dbReference>
<dbReference type="GO" id="GO:0008168">
    <property type="term" value="F:methyltransferase activity"/>
    <property type="evidence" value="ECO:0007669"/>
    <property type="project" value="UniProtKB-KW"/>
</dbReference>
<reference evidence="2" key="1">
    <citation type="journal article" date="2020" name="Stud. Mycol.">
        <title>101 Dothideomycetes genomes: a test case for predicting lifestyles and emergence of pathogens.</title>
        <authorList>
            <person name="Haridas S."/>
            <person name="Albert R."/>
            <person name="Binder M."/>
            <person name="Bloem J."/>
            <person name="Labutti K."/>
            <person name="Salamov A."/>
            <person name="Andreopoulos B."/>
            <person name="Baker S."/>
            <person name="Barry K."/>
            <person name="Bills G."/>
            <person name="Bluhm B."/>
            <person name="Cannon C."/>
            <person name="Castanera R."/>
            <person name="Culley D."/>
            <person name="Daum C."/>
            <person name="Ezra D."/>
            <person name="Gonzalez J."/>
            <person name="Henrissat B."/>
            <person name="Kuo A."/>
            <person name="Liang C."/>
            <person name="Lipzen A."/>
            <person name="Lutzoni F."/>
            <person name="Magnuson J."/>
            <person name="Mondo S."/>
            <person name="Nolan M."/>
            <person name="Ohm R."/>
            <person name="Pangilinan J."/>
            <person name="Park H.-J."/>
            <person name="Ramirez L."/>
            <person name="Alfaro M."/>
            <person name="Sun H."/>
            <person name="Tritt A."/>
            <person name="Yoshinaga Y."/>
            <person name="Zwiers L.-H."/>
            <person name="Turgeon B."/>
            <person name="Goodwin S."/>
            <person name="Spatafora J."/>
            <person name="Crous P."/>
            <person name="Grigoriev I."/>
        </authorList>
    </citation>
    <scope>NUCLEOTIDE SEQUENCE</scope>
    <source>
        <strain evidence="2">CBS 121739</strain>
    </source>
</reference>
<dbReference type="Pfam" id="PF17827">
    <property type="entry name" value="PrmC_N"/>
    <property type="match status" value="1"/>
</dbReference>
<dbReference type="PANTHER" id="PTHR18895:SF74">
    <property type="entry name" value="MTRF1L RELEASE FACTOR GLUTAMINE METHYLTRANSFERASE"/>
    <property type="match status" value="1"/>
</dbReference>
<dbReference type="InterPro" id="IPR029063">
    <property type="entry name" value="SAM-dependent_MTases_sf"/>
</dbReference>
<dbReference type="GO" id="GO:0003676">
    <property type="term" value="F:nucleic acid binding"/>
    <property type="evidence" value="ECO:0007669"/>
    <property type="project" value="InterPro"/>
</dbReference>
<keyword evidence="3" id="KW-1185">Reference proteome</keyword>
<dbReference type="CDD" id="cd02440">
    <property type="entry name" value="AdoMet_MTases"/>
    <property type="match status" value="1"/>
</dbReference>
<dbReference type="GO" id="GO:0005739">
    <property type="term" value="C:mitochondrion"/>
    <property type="evidence" value="ECO:0007669"/>
    <property type="project" value="TreeGrafter"/>
</dbReference>
<dbReference type="InterPro" id="IPR002052">
    <property type="entry name" value="DNA_methylase_N6_adenine_CS"/>
</dbReference>